<dbReference type="InterPro" id="IPR018392">
    <property type="entry name" value="LysM"/>
</dbReference>
<dbReference type="Pfam" id="PF01476">
    <property type="entry name" value="LysM"/>
    <property type="match status" value="1"/>
</dbReference>
<dbReference type="CDD" id="cd00118">
    <property type="entry name" value="LysM"/>
    <property type="match status" value="1"/>
</dbReference>
<comment type="caution">
    <text evidence="3">The sequence shown here is derived from an EMBL/GenBank/DDBJ whole genome shotgun (WGS) entry which is preliminary data.</text>
</comment>
<feature type="domain" description="LysM" evidence="2">
    <location>
        <begin position="195"/>
        <end position="242"/>
    </location>
</feature>
<reference evidence="3" key="1">
    <citation type="submission" date="2019-06" db="EMBL/GenBank/DDBJ databases">
        <title>Whole genome shotgun sequence of Cellulomonas cellasea NBRC 3753.</title>
        <authorList>
            <person name="Hosoyama A."/>
            <person name="Uohara A."/>
            <person name="Ohji S."/>
            <person name="Ichikawa N."/>
        </authorList>
    </citation>
    <scope>NUCLEOTIDE SEQUENCE [LARGE SCALE GENOMIC DNA]</scope>
    <source>
        <strain evidence="3">NBRC 3753</strain>
    </source>
</reference>
<evidence type="ECO:0000256" key="1">
    <source>
        <dbReference type="SAM" id="MobiDB-lite"/>
    </source>
</evidence>
<organism evidence="3 4">
    <name type="scientific">Cellulomonas cellasea</name>
    <dbReference type="NCBI Taxonomy" id="43670"/>
    <lineage>
        <taxon>Bacteria</taxon>
        <taxon>Bacillati</taxon>
        <taxon>Actinomycetota</taxon>
        <taxon>Actinomycetes</taxon>
        <taxon>Micrococcales</taxon>
        <taxon>Cellulomonadaceae</taxon>
        <taxon>Cellulomonas</taxon>
    </lineage>
</organism>
<feature type="region of interest" description="Disordered" evidence="1">
    <location>
        <begin position="1"/>
        <end position="21"/>
    </location>
</feature>
<dbReference type="Gene3D" id="3.10.350.10">
    <property type="entry name" value="LysM domain"/>
    <property type="match status" value="1"/>
</dbReference>
<name>A0A4Y3KZ60_9CELL</name>
<dbReference type="EMBL" id="BJLR01000036">
    <property type="protein sequence ID" value="GEA89761.1"/>
    <property type="molecule type" value="Genomic_DNA"/>
</dbReference>
<accession>A0A4Y3KZ60</accession>
<sequence>MATATSTGAPGAVGAPTAPKPGKLEHAYLSICEPSTDGSLTKAGPELHRLDFQFNPKELALTKTASWGRGTSRNSKKSGPPQYNGPQPGKLALEMFFDASDTQSSSVVSRVELLFECCVPTKASHQQKKGSPPFVLFRWGPLTSFLAYLSSVQAKYTLFTAEGMPIRAVCTVTLEELAGEPPGQNPTSGGLVPRRMHVVVEGDTLAGVAYREYGEAALWRAVAQVNGIDDPMRLRPGRHLLLPSLDELHGPRGGLPPGARGARPGAAPGAAGAPAPGPGATPGKEPSRAAR</sequence>
<evidence type="ECO:0000259" key="2">
    <source>
        <dbReference type="PROSITE" id="PS51782"/>
    </source>
</evidence>
<feature type="region of interest" description="Disordered" evidence="1">
    <location>
        <begin position="63"/>
        <end position="87"/>
    </location>
</feature>
<proteinExistence type="predicted"/>
<dbReference type="PROSITE" id="PS51782">
    <property type="entry name" value="LYSM"/>
    <property type="match status" value="1"/>
</dbReference>
<dbReference type="RefSeq" id="WP_170223991.1">
    <property type="nucleotide sequence ID" value="NZ_BJLR01000036.1"/>
</dbReference>
<dbReference type="AlphaFoldDB" id="A0A4Y3KZ60"/>
<dbReference type="Pfam" id="PF19266">
    <property type="entry name" value="CIS_tube"/>
    <property type="match status" value="1"/>
</dbReference>
<gene>
    <name evidence="3" type="ORF">CCE01nite_37100</name>
</gene>
<evidence type="ECO:0000313" key="4">
    <source>
        <dbReference type="Proteomes" id="UP000317046"/>
    </source>
</evidence>
<protein>
    <submittedName>
        <fullName evidence="3">Peptidase M23</fullName>
    </submittedName>
</protein>
<feature type="region of interest" description="Disordered" evidence="1">
    <location>
        <begin position="247"/>
        <end position="291"/>
    </location>
</feature>
<evidence type="ECO:0000313" key="3">
    <source>
        <dbReference type="EMBL" id="GEA89761.1"/>
    </source>
</evidence>
<dbReference type="Proteomes" id="UP000317046">
    <property type="component" value="Unassembled WGS sequence"/>
</dbReference>
<feature type="compositionally biased region" description="Polar residues" evidence="1">
    <location>
        <begin position="63"/>
        <end position="73"/>
    </location>
</feature>
<dbReference type="InterPro" id="IPR045361">
    <property type="entry name" value="CIS_tube_prot_N"/>
</dbReference>
<feature type="compositionally biased region" description="Low complexity" evidence="1">
    <location>
        <begin position="257"/>
        <end position="274"/>
    </location>
</feature>
<keyword evidence="4" id="KW-1185">Reference proteome</keyword>
<dbReference type="InterPro" id="IPR036779">
    <property type="entry name" value="LysM_dom_sf"/>
</dbReference>